<comment type="caution">
    <text evidence="3">The sequence shown here is derived from an EMBL/GenBank/DDBJ whole genome shotgun (WGS) entry which is preliminary data.</text>
</comment>
<dbReference type="RefSeq" id="WP_181069856.1">
    <property type="nucleotide sequence ID" value="NZ_JAAMRF010000003.1"/>
</dbReference>
<accession>A0ABR5YY81</accession>
<dbReference type="InterPro" id="IPR049036">
    <property type="entry name" value="AF_1763-like_C"/>
</dbReference>
<evidence type="ECO:0000313" key="3">
    <source>
        <dbReference type="EMBL" id="MBA1272902.1"/>
    </source>
</evidence>
<dbReference type="Proteomes" id="UP000786387">
    <property type="component" value="Unassembled WGS sequence"/>
</dbReference>
<dbReference type="GO" id="GO:0016787">
    <property type="term" value="F:hydrolase activity"/>
    <property type="evidence" value="ECO:0007669"/>
    <property type="project" value="UniProtKB-KW"/>
</dbReference>
<keyword evidence="4" id="KW-1185">Reference proteome</keyword>
<dbReference type="SUPFAM" id="SSF53474">
    <property type="entry name" value="alpha/beta-Hydrolases"/>
    <property type="match status" value="1"/>
</dbReference>
<gene>
    <name evidence="3" type="ORF">G7026_06010</name>
</gene>
<dbReference type="Gene3D" id="2.60.40.2190">
    <property type="match status" value="1"/>
</dbReference>
<dbReference type="InterPro" id="IPR002918">
    <property type="entry name" value="Lipase_EstA/Esterase_EstB"/>
</dbReference>
<evidence type="ECO:0000259" key="2">
    <source>
        <dbReference type="Pfam" id="PF21768"/>
    </source>
</evidence>
<dbReference type="InterPro" id="IPR040664">
    <property type="entry name" value="AFL_C"/>
</dbReference>
<reference evidence="3 4" key="1">
    <citation type="submission" date="2020-02" db="EMBL/GenBank/DDBJ databases">
        <title>Synteny-based analysis reveals conserved mechanism for high triclosan tolerance in Pseudomonas, as well as instances of horizontal transfer.</title>
        <authorList>
            <person name="Mcfarland A.G."/>
            <person name="Bertucci H.K."/>
            <person name="Litmann E."/>
            <person name="Shen J."/>
            <person name="Huttenhower C."/>
            <person name="Hartmann E.M."/>
        </authorList>
    </citation>
    <scope>NUCLEOTIDE SEQUENCE [LARGE SCALE GENOMIC DNA]</scope>
    <source>
        <strain evidence="3 4">115A1</strain>
    </source>
</reference>
<dbReference type="Gene3D" id="3.40.50.1820">
    <property type="entry name" value="alpha/beta hydrolase"/>
    <property type="match status" value="1"/>
</dbReference>
<dbReference type="PANTHER" id="PTHR32015:SF1">
    <property type="entry name" value="LIPASE"/>
    <property type="match status" value="1"/>
</dbReference>
<evidence type="ECO:0000313" key="4">
    <source>
        <dbReference type="Proteomes" id="UP000786387"/>
    </source>
</evidence>
<dbReference type="Gene3D" id="2.60.40.2200">
    <property type="match status" value="1"/>
</dbReference>
<organism evidence="3 4">
    <name type="scientific">Stutzerimonas azotifigens</name>
    <dbReference type="NCBI Taxonomy" id="291995"/>
    <lineage>
        <taxon>Bacteria</taxon>
        <taxon>Pseudomonadati</taxon>
        <taxon>Pseudomonadota</taxon>
        <taxon>Gammaproteobacteria</taxon>
        <taxon>Pseudomonadales</taxon>
        <taxon>Pseudomonadaceae</taxon>
        <taxon>Stutzerimonas</taxon>
    </lineage>
</organism>
<name>A0ABR5YY81_9GAMM</name>
<feature type="domain" description="AF-1763-like C-terminal" evidence="2">
    <location>
        <begin position="333"/>
        <end position="449"/>
    </location>
</feature>
<protein>
    <submittedName>
        <fullName evidence="3">Alpha/beta hydrolase</fullName>
    </submittedName>
</protein>
<dbReference type="Pfam" id="PF21768">
    <property type="entry name" value="AF_1763-like_C"/>
    <property type="match status" value="1"/>
</dbReference>
<proteinExistence type="predicted"/>
<dbReference type="InterPro" id="IPR029058">
    <property type="entry name" value="AB_hydrolase_fold"/>
</dbReference>
<sequence length="482" mass="53043">MIRLRPSPLAQVFPLLFVLLWFGVTHATAADRLPIVFVHGSSGSASQFETQVMRFTSNGYRQELLFVYEYDTSVPFTQNGAQVVAGLDAFIDAVRSRTGSSQVNLAAHSLGTTVSTTYLNGFPGGAAKVARYVNIDGRSMPELPGGVPTLGIWGEWNSGGLYARQPGLTQIGPNPQDNYHFPEKGHTEVTTSAEAFSLMYRFFTGVAPQTTDVVPERPSQLTIAGRAVIFPENSGFAGATLQLWRINENSGQRIGLRPLLTQTLDASGAFGPIPVNGRTLYELALVRPDGSVHHFYQPRFVRSNHFVRLNSSRPGVGLDAVVPKSPNHSVLTLTRQKEFWGDQGHLNDRLEINGAELLTAQVSPRRGVTIGVYAYDDGLDGQSDLGKGELFPFNTITFISAGDLFIPASPNGRGVVRLSLRNRGGAERTQLNVPNWPSSTDRISVQFRDYSQAHYEYDDYLRNQLLCELKERLPRAKVECDR</sequence>
<evidence type="ECO:0000259" key="1">
    <source>
        <dbReference type="Pfam" id="PF18067"/>
    </source>
</evidence>
<dbReference type="EMBL" id="JAAMRF010000003">
    <property type="protein sequence ID" value="MBA1272902.1"/>
    <property type="molecule type" value="Genomic_DNA"/>
</dbReference>
<keyword evidence="3" id="KW-0378">Hydrolase</keyword>
<feature type="domain" description="AFL C-terminal" evidence="1">
    <location>
        <begin position="220"/>
        <end position="314"/>
    </location>
</feature>
<dbReference type="PANTHER" id="PTHR32015">
    <property type="entry name" value="FASTING INDUCED LIPASE"/>
    <property type="match status" value="1"/>
</dbReference>
<dbReference type="Pfam" id="PF18067">
    <property type="entry name" value="Lipase_C"/>
    <property type="match status" value="1"/>
</dbReference>
<dbReference type="Pfam" id="PF01674">
    <property type="entry name" value="Lipase_2"/>
    <property type="match status" value="1"/>
</dbReference>